<dbReference type="GO" id="GO:0002039">
    <property type="term" value="F:p53 binding"/>
    <property type="evidence" value="ECO:0007669"/>
    <property type="project" value="TreeGrafter"/>
</dbReference>
<accession>A0AAW1VCW3</accession>
<dbReference type="InterPro" id="IPR009072">
    <property type="entry name" value="Histone-fold"/>
</dbReference>
<dbReference type="PANTHER" id="PTHR46452">
    <property type="entry name" value="TRANSCRIPTION INITIATION FACTOR TFIID SUBUNIT 3"/>
    <property type="match status" value="1"/>
</dbReference>
<dbReference type="GO" id="GO:0046982">
    <property type="term" value="F:protein heterodimerization activity"/>
    <property type="evidence" value="ECO:0007669"/>
    <property type="project" value="InterPro"/>
</dbReference>
<gene>
    <name evidence="7" type="ORF">WA026_010318</name>
</gene>
<organism evidence="7 8">
    <name type="scientific">Henosepilachna vigintioctopunctata</name>
    <dbReference type="NCBI Taxonomy" id="420089"/>
    <lineage>
        <taxon>Eukaryota</taxon>
        <taxon>Metazoa</taxon>
        <taxon>Ecdysozoa</taxon>
        <taxon>Arthropoda</taxon>
        <taxon>Hexapoda</taxon>
        <taxon>Insecta</taxon>
        <taxon>Pterygota</taxon>
        <taxon>Neoptera</taxon>
        <taxon>Endopterygota</taxon>
        <taxon>Coleoptera</taxon>
        <taxon>Polyphaga</taxon>
        <taxon>Cucujiformia</taxon>
        <taxon>Coccinelloidea</taxon>
        <taxon>Coccinellidae</taxon>
        <taxon>Epilachninae</taxon>
        <taxon>Epilachnini</taxon>
        <taxon>Henosepilachna</taxon>
    </lineage>
</organism>
<feature type="region of interest" description="Disordered" evidence="5">
    <location>
        <begin position="201"/>
        <end position="250"/>
    </location>
</feature>
<evidence type="ECO:0000256" key="3">
    <source>
        <dbReference type="ARBA" id="ARBA00023163"/>
    </source>
</evidence>
<evidence type="ECO:0000256" key="2">
    <source>
        <dbReference type="ARBA" id="ARBA00023015"/>
    </source>
</evidence>
<feature type="compositionally biased region" description="Low complexity" evidence="5">
    <location>
        <begin position="222"/>
        <end position="235"/>
    </location>
</feature>
<dbReference type="InterPro" id="IPR006565">
    <property type="entry name" value="BTP"/>
</dbReference>
<feature type="domain" description="Bromodomain associated" evidence="6">
    <location>
        <begin position="3"/>
        <end position="79"/>
    </location>
</feature>
<dbReference type="GO" id="GO:0005669">
    <property type="term" value="C:transcription factor TFIID complex"/>
    <property type="evidence" value="ECO:0007669"/>
    <property type="project" value="TreeGrafter"/>
</dbReference>
<comment type="caution">
    <text evidence="7">The sequence shown here is derived from an EMBL/GenBank/DDBJ whole genome shotgun (WGS) entry which is preliminary data.</text>
</comment>
<dbReference type="Proteomes" id="UP001431783">
    <property type="component" value="Unassembled WGS sequence"/>
</dbReference>
<dbReference type="Pfam" id="PF07524">
    <property type="entry name" value="Bromo_TP"/>
    <property type="match status" value="1"/>
</dbReference>
<comment type="subcellular location">
    <subcellularLocation>
        <location evidence="1">Nucleus</location>
    </subcellularLocation>
</comment>
<evidence type="ECO:0000256" key="5">
    <source>
        <dbReference type="SAM" id="MobiDB-lite"/>
    </source>
</evidence>
<keyword evidence="4" id="KW-0539">Nucleus</keyword>
<reference evidence="7 8" key="1">
    <citation type="submission" date="2023-03" db="EMBL/GenBank/DDBJ databases">
        <title>Genome insight into feeding habits of ladybird beetles.</title>
        <authorList>
            <person name="Li H.-S."/>
            <person name="Huang Y.-H."/>
            <person name="Pang H."/>
        </authorList>
    </citation>
    <scope>NUCLEOTIDE SEQUENCE [LARGE SCALE GENOMIC DNA]</scope>
    <source>
        <strain evidence="7">SYSU_2023b</strain>
        <tissue evidence="7">Whole body</tissue>
    </source>
</reference>
<evidence type="ECO:0000313" key="7">
    <source>
        <dbReference type="EMBL" id="KAK9890208.1"/>
    </source>
</evidence>
<dbReference type="EMBL" id="JARQZJ010000125">
    <property type="protein sequence ID" value="KAK9890208.1"/>
    <property type="molecule type" value="Genomic_DNA"/>
</dbReference>
<dbReference type="GO" id="GO:0045944">
    <property type="term" value="P:positive regulation of transcription by RNA polymerase II"/>
    <property type="evidence" value="ECO:0007669"/>
    <property type="project" value="TreeGrafter"/>
</dbReference>
<evidence type="ECO:0000259" key="6">
    <source>
        <dbReference type="SMART" id="SM00576"/>
    </source>
</evidence>
<keyword evidence="2" id="KW-0805">Transcription regulation</keyword>
<dbReference type="SMART" id="SM00576">
    <property type="entry name" value="BTP"/>
    <property type="match status" value="1"/>
</dbReference>
<name>A0AAW1VCW3_9CUCU</name>
<keyword evidence="3" id="KW-0804">Transcription</keyword>
<dbReference type="PANTHER" id="PTHR46452:SF1">
    <property type="entry name" value="TRANSCRIPTION INITIATION FACTOR TFIID SUBUNIT 3"/>
    <property type="match status" value="1"/>
</dbReference>
<evidence type="ECO:0000256" key="4">
    <source>
        <dbReference type="ARBA" id="ARBA00023242"/>
    </source>
</evidence>
<sequence>MSSEFTRDHIKISLAKILQTLGCHTINTTPLEILTDILQNYLFQLSKLTNEYANEFGFTDPNFDHLGLAFREMGISLSELEEYVKYVNFGVTATPVSKYPVHKEDQLNFLKPGSKEVVTRPVHIHEHLPPMNPILTGTNVEKPNSLTATENEDEICSNEKDIFKKPPDIPTTEFKKLKREEEGSRPTREISSVMMTTSGFLSPAREGKLPESKSPIPPPTIEPSSSPAPANNLPSCTDHATEVMHIKKPPKLIKKVEKKKEKVGKSYLNQIMRTE</sequence>
<dbReference type="Gene3D" id="1.10.20.10">
    <property type="entry name" value="Histone, subunit A"/>
    <property type="match status" value="1"/>
</dbReference>
<evidence type="ECO:0000256" key="1">
    <source>
        <dbReference type="ARBA" id="ARBA00004123"/>
    </source>
</evidence>
<dbReference type="AlphaFoldDB" id="A0AAW1VCW3"/>
<proteinExistence type="predicted"/>
<evidence type="ECO:0000313" key="8">
    <source>
        <dbReference type="Proteomes" id="UP001431783"/>
    </source>
</evidence>
<protein>
    <recommendedName>
        <fullName evidence="6">Bromodomain associated domain-containing protein</fullName>
    </recommendedName>
</protein>
<keyword evidence="8" id="KW-1185">Reference proteome</keyword>